<dbReference type="EMBL" id="JACSPQ010000001">
    <property type="protein sequence ID" value="MBD8001039.1"/>
    <property type="molecule type" value="Genomic_DNA"/>
</dbReference>
<proteinExistence type="predicted"/>
<comment type="caution">
    <text evidence="1">The sequence shown here is derived from an EMBL/GenBank/DDBJ whole genome shotgun (WGS) entry which is preliminary data.</text>
</comment>
<organism evidence="1 2">
    <name type="scientific">Phocaeicola faecium</name>
    <dbReference type="NCBI Taxonomy" id="2762213"/>
    <lineage>
        <taxon>Bacteria</taxon>
        <taxon>Pseudomonadati</taxon>
        <taxon>Bacteroidota</taxon>
        <taxon>Bacteroidia</taxon>
        <taxon>Bacteroidales</taxon>
        <taxon>Bacteroidaceae</taxon>
        <taxon>Phocaeicola</taxon>
    </lineage>
</organism>
<gene>
    <name evidence="1" type="ORF">H9626_02235</name>
</gene>
<dbReference type="RefSeq" id="WP_191709425.1">
    <property type="nucleotide sequence ID" value="NZ_JACSPQ010000001.1"/>
</dbReference>
<accession>A0ABR8V8D9</accession>
<keyword evidence="2" id="KW-1185">Reference proteome</keyword>
<dbReference type="Proteomes" id="UP000616346">
    <property type="component" value="Unassembled WGS sequence"/>
</dbReference>
<evidence type="ECO:0000313" key="2">
    <source>
        <dbReference type="Proteomes" id="UP000616346"/>
    </source>
</evidence>
<reference evidence="1 2" key="1">
    <citation type="submission" date="2020-08" db="EMBL/GenBank/DDBJ databases">
        <title>A Genomic Blueprint of the Chicken Gut Microbiome.</title>
        <authorList>
            <person name="Gilroy R."/>
            <person name="Ravi A."/>
            <person name="Getino M."/>
            <person name="Pursley I."/>
            <person name="Horton D.L."/>
            <person name="Alikhan N.-F."/>
            <person name="Baker D."/>
            <person name="Gharbi K."/>
            <person name="Hall N."/>
            <person name="Watson M."/>
            <person name="Adriaenssens E.M."/>
            <person name="Foster-Nyarko E."/>
            <person name="Jarju S."/>
            <person name="Secka A."/>
            <person name="Antonio M."/>
            <person name="Oren A."/>
            <person name="Chaudhuri R."/>
            <person name="La Ragione R.M."/>
            <person name="Hildebrand F."/>
            <person name="Pallen M.J."/>
        </authorList>
    </citation>
    <scope>NUCLEOTIDE SEQUENCE [LARGE SCALE GENOMIC DNA]</scope>
    <source>
        <strain evidence="1 2">Sa1YUN3</strain>
    </source>
</reference>
<name>A0ABR8V8D9_9BACT</name>
<protein>
    <submittedName>
        <fullName evidence="1">Uncharacterized protein</fullName>
    </submittedName>
</protein>
<evidence type="ECO:0000313" key="1">
    <source>
        <dbReference type="EMBL" id="MBD8001039.1"/>
    </source>
</evidence>
<sequence>MIDKNFVKDIELYICEKFGYRNSVYVNPTCNGCCIDIHEKNVKLYFRLWEYSKGVNGFPDRCIILVNHAFEKNYQENLLDLVSFFKEYAPLYGFYYLGIENDVKNDHRLLGLKPTTNYRFEYNCYAAPLATINV</sequence>